<dbReference type="Gene3D" id="2.30.30.60">
    <property type="match status" value="1"/>
</dbReference>
<comment type="caution">
    <text evidence="9">The sequence shown here is derived from an EMBL/GenBank/DDBJ whole genome shotgun (WGS) entry which is preliminary data.</text>
</comment>
<dbReference type="InterPro" id="IPR023408">
    <property type="entry name" value="MscS_beta-dom_sf"/>
</dbReference>
<dbReference type="SUPFAM" id="SSF46785">
    <property type="entry name" value="Winged helix' DNA-binding domain"/>
    <property type="match status" value="1"/>
</dbReference>
<dbReference type="InterPro" id="IPR006686">
    <property type="entry name" value="MscS_channel_CS"/>
</dbReference>
<dbReference type="Gene3D" id="3.30.70.100">
    <property type="match status" value="1"/>
</dbReference>
<dbReference type="EMBL" id="MJGC01000066">
    <property type="protein sequence ID" value="OEJ74538.1"/>
    <property type="molecule type" value="Genomic_DNA"/>
</dbReference>
<dbReference type="Pfam" id="PF21082">
    <property type="entry name" value="MS_channel_3rd"/>
    <property type="match status" value="1"/>
</dbReference>
<keyword evidence="6 7" id="KW-0472">Membrane</keyword>
<dbReference type="PANTHER" id="PTHR30347">
    <property type="entry name" value="POTASSIUM CHANNEL RELATED"/>
    <property type="match status" value="1"/>
</dbReference>
<feature type="transmembrane region" description="Helical" evidence="7">
    <location>
        <begin position="130"/>
        <end position="151"/>
    </location>
</feature>
<dbReference type="PROSITE" id="PS01246">
    <property type="entry name" value="UPF0003"/>
    <property type="match status" value="1"/>
</dbReference>
<evidence type="ECO:0000256" key="2">
    <source>
        <dbReference type="ARBA" id="ARBA00008017"/>
    </source>
</evidence>
<dbReference type="SMART" id="SM00049">
    <property type="entry name" value="DEP"/>
    <property type="match status" value="1"/>
</dbReference>
<proteinExistence type="inferred from homology"/>
<dbReference type="SUPFAM" id="SSF82861">
    <property type="entry name" value="Mechanosensitive channel protein MscS (YggB), transmembrane region"/>
    <property type="match status" value="1"/>
</dbReference>
<dbReference type="SUPFAM" id="SSF50182">
    <property type="entry name" value="Sm-like ribonucleoproteins"/>
    <property type="match status" value="1"/>
</dbReference>
<feature type="transmembrane region" description="Helical" evidence="7">
    <location>
        <begin position="172"/>
        <end position="193"/>
    </location>
</feature>
<dbReference type="InterPro" id="IPR052702">
    <property type="entry name" value="MscS-like_channel"/>
</dbReference>
<comment type="similarity">
    <text evidence="2">Belongs to the MscS (TC 1.A.23) family.</text>
</comment>
<dbReference type="SUPFAM" id="SSF82689">
    <property type="entry name" value="Mechanosensitive channel protein MscS (YggB), C-terminal domain"/>
    <property type="match status" value="1"/>
</dbReference>
<dbReference type="InterPro" id="IPR000591">
    <property type="entry name" value="DEP_dom"/>
</dbReference>
<evidence type="ECO:0000259" key="8">
    <source>
        <dbReference type="PROSITE" id="PS50186"/>
    </source>
</evidence>
<dbReference type="Gene3D" id="1.10.287.1260">
    <property type="match status" value="1"/>
</dbReference>
<accession>A0A1E5QIU5</accession>
<dbReference type="InterPro" id="IPR036390">
    <property type="entry name" value="WH_DNA-bd_sf"/>
</dbReference>
<sequence>MWQQQVIDAFQLAQTERSPLYMRQASIASAIVLAGAIAGHLFLQVSGQFLAAKLGEWLTRNPVLGGEWDDPLKRFVRLGFSGLQVGLWLAVGYFLTDLFPWTRRWRYELFNLFFASLTAPVFTLDQRGYSILDILLLIVFGVLLWLGVRSVTKLFQSRLLNHSHIDRRMQDVLAIAFQSILMFVGLTIILQMWGLNVSSLAIIASVLGVGIGFGLQNIANNLMSGLIITLERNIQVGDFVEVSNLMGTVEYVGARSTRILTLDQVTIIVPNSRFLESEVINWSHSSPVCRLHLPVGVAYRSDPSQVRSLLLEVAKGHPDVLMNPPPQVFFRGFGESALNFDLLIWTREPRKQFFLKSELYFRVEKVLRQHHITVPFPQRDLHLSPQLEEMFSDLLARSNGYPSPDRRTRTPRESLPLNDRQLREIVAQMQGEGGVEVKDRTHRQNLYPACFIGAEAVDWWIATQQLTRSQALQLGQLLCDRAWIESVSDEGAFEDGYQFYRFSPAIHQGEG</sequence>
<dbReference type="Gene3D" id="1.10.10.10">
    <property type="entry name" value="Winged helix-like DNA-binding domain superfamily/Winged helix DNA-binding domain"/>
    <property type="match status" value="1"/>
</dbReference>
<dbReference type="InterPro" id="IPR011014">
    <property type="entry name" value="MscS_channel_TM-2"/>
</dbReference>
<dbReference type="GO" id="GO:0055085">
    <property type="term" value="P:transmembrane transport"/>
    <property type="evidence" value="ECO:0007669"/>
    <property type="project" value="InterPro"/>
</dbReference>
<evidence type="ECO:0000256" key="5">
    <source>
        <dbReference type="ARBA" id="ARBA00022989"/>
    </source>
</evidence>
<comment type="subcellular location">
    <subcellularLocation>
        <location evidence="1">Cell membrane</location>
        <topology evidence="1">Multi-pass membrane protein</topology>
    </subcellularLocation>
</comment>
<feature type="domain" description="DEP" evidence="8">
    <location>
        <begin position="431"/>
        <end position="504"/>
    </location>
</feature>
<evidence type="ECO:0000256" key="6">
    <source>
        <dbReference type="ARBA" id="ARBA00023136"/>
    </source>
</evidence>
<dbReference type="GO" id="GO:0035556">
    <property type="term" value="P:intracellular signal transduction"/>
    <property type="evidence" value="ECO:0007669"/>
    <property type="project" value="InterPro"/>
</dbReference>
<gene>
    <name evidence="9" type="ORF">BH720_14655</name>
</gene>
<dbReference type="STRING" id="1781255.BH720_14655"/>
<evidence type="ECO:0000313" key="9">
    <source>
        <dbReference type="EMBL" id="OEJ74538.1"/>
    </source>
</evidence>
<evidence type="ECO:0000256" key="3">
    <source>
        <dbReference type="ARBA" id="ARBA00022475"/>
    </source>
</evidence>
<dbReference type="GO" id="GO:0005886">
    <property type="term" value="C:plasma membrane"/>
    <property type="evidence" value="ECO:0007669"/>
    <property type="project" value="UniProtKB-SubCell"/>
</dbReference>
<evidence type="ECO:0000256" key="7">
    <source>
        <dbReference type="SAM" id="Phobius"/>
    </source>
</evidence>
<feature type="transmembrane region" description="Helical" evidence="7">
    <location>
        <begin position="107"/>
        <end position="124"/>
    </location>
</feature>
<keyword evidence="4 7" id="KW-0812">Transmembrane</keyword>
<feature type="transmembrane region" description="Helical" evidence="7">
    <location>
        <begin position="20"/>
        <end position="43"/>
    </location>
</feature>
<dbReference type="PANTHER" id="PTHR30347:SF1">
    <property type="entry name" value="MECHANOSENSITIVE CHANNEL MSCK"/>
    <property type="match status" value="1"/>
</dbReference>
<dbReference type="OrthoDB" id="9809206at2"/>
<feature type="transmembrane region" description="Helical" evidence="7">
    <location>
        <begin position="75"/>
        <end position="95"/>
    </location>
</feature>
<dbReference type="AlphaFoldDB" id="A0A1E5QIU5"/>
<dbReference type="InterPro" id="IPR036388">
    <property type="entry name" value="WH-like_DNA-bd_sf"/>
</dbReference>
<keyword evidence="5 7" id="KW-1133">Transmembrane helix</keyword>
<dbReference type="InterPro" id="IPR006685">
    <property type="entry name" value="MscS_channel_2nd"/>
</dbReference>
<keyword evidence="3" id="KW-1003">Cell membrane</keyword>
<dbReference type="InterPro" id="IPR010920">
    <property type="entry name" value="LSM_dom_sf"/>
</dbReference>
<dbReference type="PROSITE" id="PS50186">
    <property type="entry name" value="DEP"/>
    <property type="match status" value="1"/>
</dbReference>
<name>A0A1E5QIU5_9CYAN</name>
<dbReference type="Pfam" id="PF00610">
    <property type="entry name" value="DEP"/>
    <property type="match status" value="1"/>
</dbReference>
<dbReference type="Pfam" id="PF00924">
    <property type="entry name" value="MS_channel_2nd"/>
    <property type="match status" value="1"/>
</dbReference>
<dbReference type="InterPro" id="IPR049278">
    <property type="entry name" value="MS_channel_C"/>
</dbReference>
<organism evidence="9">
    <name type="scientific">Desertifilum tharense IPPAS B-1220</name>
    <dbReference type="NCBI Taxonomy" id="1781255"/>
    <lineage>
        <taxon>Bacteria</taxon>
        <taxon>Bacillati</taxon>
        <taxon>Cyanobacteriota</taxon>
        <taxon>Cyanophyceae</taxon>
        <taxon>Desertifilales</taxon>
        <taxon>Desertifilaceae</taxon>
        <taxon>Desertifilum</taxon>
    </lineage>
</organism>
<evidence type="ECO:0000256" key="4">
    <source>
        <dbReference type="ARBA" id="ARBA00022692"/>
    </source>
</evidence>
<protein>
    <recommendedName>
        <fullName evidence="8">DEP domain-containing protein</fullName>
    </recommendedName>
</protein>
<reference evidence="9" key="1">
    <citation type="submission" date="2016-09" db="EMBL/GenBank/DDBJ databases">
        <title>Draft genome of thermotolerant cyanobacterium Desertifilum sp. strain IPPAS B-1220.</title>
        <authorList>
            <person name="Sinetova M.A."/>
            <person name="Bolakhan K."/>
            <person name="Zayadan B.K."/>
            <person name="Mironov K.S."/>
            <person name="Ustinova V."/>
            <person name="Kupriyanova E.V."/>
            <person name="Sidorov R.A."/>
            <person name="Skrypnik A.N."/>
            <person name="Gogoleva N.E."/>
            <person name="Gogolev Y.V."/>
            <person name="Los D.A."/>
        </authorList>
    </citation>
    <scope>NUCLEOTIDE SEQUENCE [LARGE SCALE GENOMIC DNA]</scope>
    <source>
        <strain evidence="9">IPPAS B-1220</strain>
    </source>
</reference>
<dbReference type="CDD" id="cd04371">
    <property type="entry name" value="DEP"/>
    <property type="match status" value="1"/>
</dbReference>
<dbReference type="InterPro" id="IPR011066">
    <property type="entry name" value="MscS_channel_C_sf"/>
</dbReference>
<evidence type="ECO:0000256" key="1">
    <source>
        <dbReference type="ARBA" id="ARBA00004651"/>
    </source>
</evidence>